<sequence>MDLYSVPPQPPVWDEVGKFYVAFCATWTTLLFVGVAFLISNRRNPILKIRGLPLSLTAILFLHAYWILGQIVYPIGRSLPVILAYDIQYFFMGIWFPLGIALFHASNARFLYIAELQKQFTRSRYRKQRHCNGASTSWLCRLRNMDYTKRILVYIGFGMIFQVLLTVGMWFACKKYHPTFGIPGTELHGDLMQQLIELGRGWEWWPSVAWQVIWTWIVAPILIWRAWGIRDTLGWRLQTIGCCASNMISLHATPMFLVASYVPAFAPVNVYFAPSEWIHLSIMFFEIFTIFIPCYLVVRQKIESRKAADNNARWDTSSQTTIAASNSDEWKSMPQLEKAYSTENLKEDTDDSLLTLTALNRVLEDDPGPLQEFSALRDFSGENIAFLTRVSKWKSSWVDFPTEDEMRDAFTQALGIYTDLISPRDAEFPINLASQDMRDLEAIFERPARIICGDARVDPAVPFAAGGLTTPHRSSNDTSSTTSAHSRIEFGEFTDRVRYMGEISDSFGPKVFDSAHKNIKYLVLTNTWTKFIHETQQRQSLESERSDFINPSEMTLVSRMTQAVRSFL</sequence>
<keyword evidence="2" id="KW-0472">Membrane</keyword>
<feature type="transmembrane region" description="Helical" evidence="2">
    <location>
        <begin position="151"/>
        <end position="172"/>
    </location>
</feature>
<proteinExistence type="predicted"/>
<feature type="transmembrane region" description="Helical" evidence="2">
    <location>
        <begin position="20"/>
        <end position="39"/>
    </location>
</feature>
<feature type="transmembrane region" description="Helical" evidence="2">
    <location>
        <begin position="208"/>
        <end position="227"/>
    </location>
</feature>
<keyword evidence="4" id="KW-1185">Reference proteome</keyword>
<keyword evidence="2" id="KW-0812">Transmembrane</keyword>
<name>A0ABR2UW07_9PEZI</name>
<feature type="transmembrane region" description="Helical" evidence="2">
    <location>
        <begin position="51"/>
        <end position="75"/>
    </location>
</feature>
<comment type="caution">
    <text evidence="3">The sequence shown here is derived from an EMBL/GenBank/DDBJ whole genome shotgun (WGS) entry which is preliminary data.</text>
</comment>
<keyword evidence="2" id="KW-1133">Transmembrane helix</keyword>
<dbReference type="SUPFAM" id="SSF48097">
    <property type="entry name" value="Regulator of G-protein signaling, RGS"/>
    <property type="match status" value="1"/>
</dbReference>
<gene>
    <name evidence="3" type="ORF">SUNI508_07639</name>
</gene>
<dbReference type="Proteomes" id="UP001408356">
    <property type="component" value="Unassembled WGS sequence"/>
</dbReference>
<dbReference type="InterPro" id="IPR036305">
    <property type="entry name" value="RGS_sf"/>
</dbReference>
<feature type="transmembrane region" description="Helical" evidence="2">
    <location>
        <begin position="278"/>
        <end position="298"/>
    </location>
</feature>
<feature type="region of interest" description="Disordered" evidence="1">
    <location>
        <begin position="466"/>
        <end position="485"/>
    </location>
</feature>
<evidence type="ECO:0000256" key="2">
    <source>
        <dbReference type="SAM" id="Phobius"/>
    </source>
</evidence>
<evidence type="ECO:0000313" key="4">
    <source>
        <dbReference type="Proteomes" id="UP001408356"/>
    </source>
</evidence>
<evidence type="ECO:0000313" key="3">
    <source>
        <dbReference type="EMBL" id="KAK9418867.1"/>
    </source>
</evidence>
<accession>A0ABR2UW07</accession>
<dbReference type="EMBL" id="JARVKF010000342">
    <property type="protein sequence ID" value="KAK9418867.1"/>
    <property type="molecule type" value="Genomic_DNA"/>
</dbReference>
<protein>
    <submittedName>
        <fullName evidence="3">RGS domain-containing protein</fullName>
    </submittedName>
</protein>
<feature type="compositionally biased region" description="Polar residues" evidence="1">
    <location>
        <begin position="471"/>
        <end position="485"/>
    </location>
</feature>
<dbReference type="Gene3D" id="1.10.167.10">
    <property type="entry name" value="Regulator of G-protein Signalling 4, domain 2"/>
    <property type="match status" value="1"/>
</dbReference>
<feature type="transmembrane region" description="Helical" evidence="2">
    <location>
        <begin position="87"/>
        <end position="112"/>
    </location>
</feature>
<organism evidence="3 4">
    <name type="scientific">Seiridium unicorne</name>
    <dbReference type="NCBI Taxonomy" id="138068"/>
    <lineage>
        <taxon>Eukaryota</taxon>
        <taxon>Fungi</taxon>
        <taxon>Dikarya</taxon>
        <taxon>Ascomycota</taxon>
        <taxon>Pezizomycotina</taxon>
        <taxon>Sordariomycetes</taxon>
        <taxon>Xylariomycetidae</taxon>
        <taxon>Amphisphaeriales</taxon>
        <taxon>Sporocadaceae</taxon>
        <taxon>Seiridium</taxon>
    </lineage>
</organism>
<feature type="transmembrane region" description="Helical" evidence="2">
    <location>
        <begin position="248"/>
        <end position="272"/>
    </location>
</feature>
<dbReference type="InterPro" id="IPR044926">
    <property type="entry name" value="RGS_subdomain_2"/>
</dbReference>
<evidence type="ECO:0000256" key="1">
    <source>
        <dbReference type="SAM" id="MobiDB-lite"/>
    </source>
</evidence>
<reference evidence="3 4" key="1">
    <citation type="journal article" date="2024" name="J. Plant Pathol.">
        <title>Sequence and assembly of the genome of Seiridium unicorne, isolate CBS 538.82, causal agent of cypress canker disease.</title>
        <authorList>
            <person name="Scali E."/>
            <person name="Rocca G.D."/>
            <person name="Danti R."/>
            <person name="Garbelotto M."/>
            <person name="Barberini S."/>
            <person name="Baroncelli R."/>
            <person name="Emiliani G."/>
        </authorList>
    </citation>
    <scope>NUCLEOTIDE SEQUENCE [LARGE SCALE GENOMIC DNA]</scope>
    <source>
        <strain evidence="3 4">BM-138-508</strain>
    </source>
</reference>